<proteinExistence type="predicted"/>
<dbReference type="EMBL" id="VFSV01000045">
    <property type="protein sequence ID" value="TRD15379.1"/>
    <property type="molecule type" value="Genomic_DNA"/>
</dbReference>
<keyword evidence="2" id="KW-1185">Reference proteome</keyword>
<evidence type="ECO:0000313" key="1">
    <source>
        <dbReference type="EMBL" id="TRD15379.1"/>
    </source>
</evidence>
<dbReference type="Proteomes" id="UP000318590">
    <property type="component" value="Unassembled WGS sequence"/>
</dbReference>
<comment type="caution">
    <text evidence="1">The sequence shown here is derived from an EMBL/GenBank/DDBJ whole genome shotgun (WGS) entry which is preliminary data.</text>
</comment>
<dbReference type="InterPro" id="IPR013382">
    <property type="entry name" value="CRISPR-assoc_prot_Cse2"/>
</dbReference>
<gene>
    <name evidence="1" type="primary">casB</name>
    <name evidence="1" type="ORF">FEV53_16715</name>
</gene>
<name>A0A547PMJ9_9RHOB</name>
<evidence type="ECO:0000313" key="2">
    <source>
        <dbReference type="Proteomes" id="UP000318590"/>
    </source>
</evidence>
<accession>A0A547PMJ9</accession>
<dbReference type="RefSeq" id="WP_142835913.1">
    <property type="nucleotide sequence ID" value="NZ_VFSV01000045.1"/>
</dbReference>
<organism evidence="1 2">
    <name type="scientific">Palleronia caenipelagi</name>
    <dbReference type="NCBI Taxonomy" id="2489174"/>
    <lineage>
        <taxon>Bacteria</taxon>
        <taxon>Pseudomonadati</taxon>
        <taxon>Pseudomonadota</taxon>
        <taxon>Alphaproteobacteria</taxon>
        <taxon>Rhodobacterales</taxon>
        <taxon>Roseobacteraceae</taxon>
        <taxon>Palleronia</taxon>
    </lineage>
</organism>
<dbReference type="Pfam" id="PF09485">
    <property type="entry name" value="CRISPR_Cse2"/>
    <property type="match status" value="1"/>
</dbReference>
<protein>
    <submittedName>
        <fullName evidence="1">Type I-E CRISPR-associated protein Cse2/CasB</fullName>
    </submittedName>
</protein>
<dbReference type="NCBIfam" id="TIGR02548">
    <property type="entry name" value="casB_cse2"/>
    <property type="match status" value="1"/>
</dbReference>
<sequence>MTGDVGQACWRWWRKLTDVNSGRMRADLARLRRAEGSVAALGVAAVHDLHHGLRGAGHDLRREPDRLALIALALAQVRTSTRLPAARAMGQGDPPALSEIRFTTLIRAHEPEALITPLRRALRGFGQGADVARLATDLRWWSEATRARWCFEYYGAGAAAPEPDTTPEETEA</sequence>
<reference evidence="1 2" key="1">
    <citation type="submission" date="2019-06" db="EMBL/GenBank/DDBJ databases">
        <title>Paenimaribius caenipelagi gen. nov., sp. nov., isolated from a tidal flat.</title>
        <authorList>
            <person name="Yoon J.-H."/>
        </authorList>
    </citation>
    <scope>NUCLEOTIDE SEQUENCE [LARGE SCALE GENOMIC DNA]</scope>
    <source>
        <strain evidence="1 2">JBTF-M29</strain>
    </source>
</reference>
<dbReference type="InterPro" id="IPR038287">
    <property type="entry name" value="Cse2_sf"/>
</dbReference>
<dbReference type="Gene3D" id="1.10.520.40">
    <property type="entry name" value="CRISPR-associated protein Cse2"/>
    <property type="match status" value="1"/>
</dbReference>
<dbReference type="CDD" id="cd09731">
    <property type="entry name" value="Cse2_I-E"/>
    <property type="match status" value="1"/>
</dbReference>
<dbReference type="OrthoDB" id="7279660at2"/>
<dbReference type="AlphaFoldDB" id="A0A547PMJ9"/>